<dbReference type="InterPro" id="IPR029026">
    <property type="entry name" value="tRNA_m1G_MTases_N"/>
</dbReference>
<dbReference type="Pfam" id="PF00588">
    <property type="entry name" value="SpoU_methylase"/>
    <property type="match status" value="1"/>
</dbReference>
<dbReference type="InterPro" id="IPR001537">
    <property type="entry name" value="SpoU_MeTrfase"/>
</dbReference>
<protein>
    <submittedName>
        <fullName evidence="5">23S rRNA (Guanosine(2251)-2'-O)-methyltransferase RlmB</fullName>
    </submittedName>
</protein>
<dbReference type="GO" id="GO:0008173">
    <property type="term" value="F:RNA methyltransferase activity"/>
    <property type="evidence" value="ECO:0007669"/>
    <property type="project" value="InterPro"/>
</dbReference>
<comment type="similarity">
    <text evidence="1">Belongs to the class IV-like SAM-binding methyltransferase superfamily. RNA methyltransferase TrmH family.</text>
</comment>
<evidence type="ECO:0000256" key="2">
    <source>
        <dbReference type="ARBA" id="ARBA00022603"/>
    </source>
</evidence>
<dbReference type="NCBIfam" id="TIGR00186">
    <property type="entry name" value="rRNA_methyl_3"/>
    <property type="match status" value="1"/>
</dbReference>
<keyword evidence="3" id="KW-0808">Transferase</keyword>
<dbReference type="FunFam" id="3.40.1280.10:FF:000008">
    <property type="entry name" value="Group 3 RNA methyltransferase TrmH"/>
    <property type="match status" value="1"/>
</dbReference>
<evidence type="ECO:0000259" key="4">
    <source>
        <dbReference type="SMART" id="SM00967"/>
    </source>
</evidence>
<proteinExistence type="inferred from homology"/>
<dbReference type="Proteomes" id="UP000824238">
    <property type="component" value="Unassembled WGS sequence"/>
</dbReference>
<dbReference type="PANTHER" id="PTHR46429:SF1">
    <property type="entry name" value="23S RRNA (GUANOSINE-2'-O-)-METHYLTRANSFERASE RLMB"/>
    <property type="match status" value="1"/>
</dbReference>
<evidence type="ECO:0000256" key="3">
    <source>
        <dbReference type="ARBA" id="ARBA00022679"/>
    </source>
</evidence>
<feature type="domain" description="RNA 2-O ribose methyltransferase substrate binding" evidence="4">
    <location>
        <begin position="8"/>
        <end position="83"/>
    </location>
</feature>
<dbReference type="AlphaFoldDB" id="A0A9D1IZQ2"/>
<dbReference type="Gene3D" id="3.30.1330.30">
    <property type="match status" value="1"/>
</dbReference>
<dbReference type="CDD" id="cd18103">
    <property type="entry name" value="SpoU-like_RlmB"/>
    <property type="match status" value="1"/>
</dbReference>
<dbReference type="PANTHER" id="PTHR46429">
    <property type="entry name" value="23S RRNA (GUANOSINE-2'-O-)-METHYLTRANSFERASE RLMB"/>
    <property type="match status" value="1"/>
</dbReference>
<dbReference type="InterPro" id="IPR029028">
    <property type="entry name" value="Alpha/beta_knot_MTases"/>
</dbReference>
<dbReference type="SUPFAM" id="SSF55315">
    <property type="entry name" value="L30e-like"/>
    <property type="match status" value="1"/>
</dbReference>
<evidence type="ECO:0000313" key="5">
    <source>
        <dbReference type="EMBL" id="HIR55345.1"/>
    </source>
</evidence>
<dbReference type="EMBL" id="DVHH01000171">
    <property type="protein sequence ID" value="HIR55345.1"/>
    <property type="molecule type" value="Genomic_DNA"/>
</dbReference>
<reference evidence="5" key="2">
    <citation type="journal article" date="2021" name="PeerJ">
        <title>Extensive microbial diversity within the chicken gut microbiome revealed by metagenomics and culture.</title>
        <authorList>
            <person name="Gilroy R."/>
            <person name="Ravi A."/>
            <person name="Getino M."/>
            <person name="Pursley I."/>
            <person name="Horton D.L."/>
            <person name="Alikhan N.F."/>
            <person name="Baker D."/>
            <person name="Gharbi K."/>
            <person name="Hall N."/>
            <person name="Watson M."/>
            <person name="Adriaenssens E.M."/>
            <person name="Foster-Nyarko E."/>
            <person name="Jarju S."/>
            <person name="Secka A."/>
            <person name="Antonio M."/>
            <person name="Oren A."/>
            <person name="Chaudhuri R.R."/>
            <person name="La Ragione R."/>
            <person name="Hildebrand F."/>
            <person name="Pallen M.J."/>
        </authorList>
    </citation>
    <scope>NUCLEOTIDE SEQUENCE</scope>
    <source>
        <strain evidence="5">ChiGjej3B3-7149</strain>
    </source>
</reference>
<dbReference type="GO" id="GO:0006396">
    <property type="term" value="P:RNA processing"/>
    <property type="evidence" value="ECO:0007669"/>
    <property type="project" value="InterPro"/>
</dbReference>
<gene>
    <name evidence="5" type="primary">rlmB</name>
    <name evidence="5" type="ORF">IAD36_07130</name>
</gene>
<keyword evidence="2" id="KW-0489">Methyltransferase</keyword>
<dbReference type="InterPro" id="IPR013123">
    <property type="entry name" value="SpoU_subst-bd"/>
</dbReference>
<dbReference type="Pfam" id="PF08032">
    <property type="entry name" value="SpoU_sub_bind"/>
    <property type="match status" value="1"/>
</dbReference>
<dbReference type="Gene3D" id="3.40.1280.10">
    <property type="match status" value="1"/>
</dbReference>
<dbReference type="SMART" id="SM00967">
    <property type="entry name" value="SpoU_sub_bind"/>
    <property type="match status" value="1"/>
</dbReference>
<organism evidence="5 6">
    <name type="scientific">Candidatus Scatomorpha intestinigallinarum</name>
    <dbReference type="NCBI Taxonomy" id="2840923"/>
    <lineage>
        <taxon>Bacteria</taxon>
        <taxon>Bacillati</taxon>
        <taxon>Bacillota</taxon>
        <taxon>Clostridia</taxon>
        <taxon>Eubacteriales</taxon>
        <taxon>Candidatus Scatomorpha</taxon>
    </lineage>
</organism>
<dbReference type="InterPro" id="IPR004441">
    <property type="entry name" value="rRNA_MeTrfase_TrmH"/>
</dbReference>
<evidence type="ECO:0000256" key="1">
    <source>
        <dbReference type="ARBA" id="ARBA00007228"/>
    </source>
</evidence>
<evidence type="ECO:0000313" key="6">
    <source>
        <dbReference type="Proteomes" id="UP000824238"/>
    </source>
</evidence>
<dbReference type="GO" id="GO:0032259">
    <property type="term" value="P:methylation"/>
    <property type="evidence" value="ECO:0007669"/>
    <property type="project" value="UniProtKB-KW"/>
</dbReference>
<accession>A0A9D1IZQ2</accession>
<dbReference type="GO" id="GO:0003723">
    <property type="term" value="F:RNA binding"/>
    <property type="evidence" value="ECO:0007669"/>
    <property type="project" value="InterPro"/>
</dbReference>
<reference evidence="5" key="1">
    <citation type="submission" date="2020-10" db="EMBL/GenBank/DDBJ databases">
        <authorList>
            <person name="Gilroy R."/>
        </authorList>
    </citation>
    <scope>NUCLEOTIDE SEQUENCE</scope>
    <source>
        <strain evidence="5">ChiGjej3B3-7149</strain>
    </source>
</reference>
<dbReference type="GO" id="GO:0005829">
    <property type="term" value="C:cytosol"/>
    <property type="evidence" value="ECO:0007669"/>
    <property type="project" value="TreeGrafter"/>
</dbReference>
<sequence length="250" mass="26222">MDELKNDIIEGRNAVLEALRAGRAIDKLYIARGETDRALGHIAGLARERGIAVSDCDRRKLDAMSVTKAHQGVIAVCALRSYASLDDILAVAAERGEEPFVVVCDEISDPHNLGAIIRSAECAGAHGVVIPKHRSAGLTAVVGKTSAGAAEHMAVARVASVAAALEELKARGLWVYGAAAEGSSPMWETDFSGPVCLVIGSEGEGLGRLVRERCDFLVSIPLRGQVSSLNASAAAAVLLYEILRQKSAGK</sequence>
<dbReference type="InterPro" id="IPR029064">
    <property type="entry name" value="Ribosomal_eL30-like_sf"/>
</dbReference>
<comment type="caution">
    <text evidence="5">The sequence shown here is derived from an EMBL/GenBank/DDBJ whole genome shotgun (WGS) entry which is preliminary data.</text>
</comment>
<name>A0A9D1IZQ2_9FIRM</name>
<dbReference type="SUPFAM" id="SSF75217">
    <property type="entry name" value="alpha/beta knot"/>
    <property type="match status" value="1"/>
</dbReference>